<dbReference type="RefSeq" id="WP_190859411.1">
    <property type="nucleotide sequence ID" value="NZ_JACXIY010000008.1"/>
</dbReference>
<reference evidence="1" key="1">
    <citation type="submission" date="2020-09" db="EMBL/GenBank/DDBJ databases">
        <title>A novel bacterium of genus Paenibacillus, isolated from South China Sea.</title>
        <authorList>
            <person name="Huang H."/>
            <person name="Mo K."/>
            <person name="Hu Y."/>
        </authorList>
    </citation>
    <scope>NUCLEOTIDE SEQUENCE</scope>
    <source>
        <strain evidence="1">IB182493</strain>
    </source>
</reference>
<dbReference type="EMBL" id="JACXIY010000008">
    <property type="protein sequence ID" value="MBD2868254.1"/>
    <property type="molecule type" value="Genomic_DNA"/>
</dbReference>
<name>A0A927CIQ7_9BACL</name>
<dbReference type="Gene3D" id="3.40.630.30">
    <property type="match status" value="1"/>
</dbReference>
<dbReference type="Proteomes" id="UP000632125">
    <property type="component" value="Unassembled WGS sequence"/>
</dbReference>
<sequence>MDKYPIVHPAKPSDYEAVAKLVTELHARHVAARPDIYAPDPCPLGPAYYSKLLGDPKSKVFVA</sequence>
<comment type="caution">
    <text evidence="1">The sequence shown here is derived from an EMBL/GenBank/DDBJ whole genome shotgun (WGS) entry which is preliminary data.</text>
</comment>
<evidence type="ECO:0000313" key="2">
    <source>
        <dbReference type="Proteomes" id="UP000632125"/>
    </source>
</evidence>
<protein>
    <submittedName>
        <fullName evidence="1">Uncharacterized protein</fullName>
    </submittedName>
</protein>
<organism evidence="1 2">
    <name type="scientific">Paenibacillus arenilitoris</name>
    <dbReference type="NCBI Taxonomy" id="2772299"/>
    <lineage>
        <taxon>Bacteria</taxon>
        <taxon>Bacillati</taxon>
        <taxon>Bacillota</taxon>
        <taxon>Bacilli</taxon>
        <taxon>Bacillales</taxon>
        <taxon>Paenibacillaceae</taxon>
        <taxon>Paenibacillus</taxon>
    </lineage>
</organism>
<gene>
    <name evidence="1" type="ORF">IDH41_06690</name>
</gene>
<evidence type="ECO:0000313" key="1">
    <source>
        <dbReference type="EMBL" id="MBD2868254.1"/>
    </source>
</evidence>
<accession>A0A927CIQ7</accession>
<dbReference type="AlphaFoldDB" id="A0A927CIQ7"/>
<proteinExistence type="predicted"/>
<keyword evidence="2" id="KW-1185">Reference proteome</keyword>